<protein>
    <recommendedName>
        <fullName evidence="6">Fe2OG dioxygenase domain-containing protein</fullName>
    </recommendedName>
</protein>
<feature type="domain" description="Fe2OG dioxygenase" evidence="6">
    <location>
        <begin position="198"/>
        <end position="302"/>
    </location>
</feature>
<evidence type="ECO:0000256" key="5">
    <source>
        <dbReference type="SAM" id="MobiDB-lite"/>
    </source>
</evidence>
<name>W1PER1_AMBTC</name>
<dbReference type="OMA" id="EDIGICV"/>
<evidence type="ECO:0000259" key="6">
    <source>
        <dbReference type="PROSITE" id="PS51471"/>
    </source>
</evidence>
<keyword evidence="2 4" id="KW-0479">Metal-binding</keyword>
<proteinExistence type="inferred from homology"/>
<dbReference type="PANTHER" id="PTHR47991">
    <property type="entry name" value="OXOGLUTARATE/IRON-DEPENDENT DIOXYGENASE"/>
    <property type="match status" value="1"/>
</dbReference>
<keyword evidence="3 4" id="KW-0408">Iron</keyword>
<dbReference type="InterPro" id="IPR026992">
    <property type="entry name" value="DIOX_N"/>
</dbReference>
<keyword evidence="8" id="KW-1185">Reference proteome</keyword>
<organism evidence="7 8">
    <name type="scientific">Amborella trichopoda</name>
    <dbReference type="NCBI Taxonomy" id="13333"/>
    <lineage>
        <taxon>Eukaryota</taxon>
        <taxon>Viridiplantae</taxon>
        <taxon>Streptophyta</taxon>
        <taxon>Embryophyta</taxon>
        <taxon>Tracheophyta</taxon>
        <taxon>Spermatophyta</taxon>
        <taxon>Magnoliopsida</taxon>
        <taxon>Amborellales</taxon>
        <taxon>Amborellaceae</taxon>
        <taxon>Amborella</taxon>
    </lineage>
</organism>
<accession>W1PER1</accession>
<dbReference type="Pfam" id="PF14226">
    <property type="entry name" value="DIOX_N"/>
    <property type="match status" value="1"/>
</dbReference>
<dbReference type="Gene3D" id="2.60.120.330">
    <property type="entry name" value="B-lactam Antibiotic, Isopenicillin N Synthase, Chain"/>
    <property type="match status" value="1"/>
</dbReference>
<dbReference type="Pfam" id="PF03171">
    <property type="entry name" value="2OG-FeII_Oxy"/>
    <property type="match status" value="1"/>
</dbReference>
<gene>
    <name evidence="7" type="ORF">AMTR_s00016p00259900</name>
</gene>
<keyword evidence="4" id="KW-0560">Oxidoreductase</keyword>
<dbReference type="GO" id="GO:0016706">
    <property type="term" value="F:2-oxoglutarate-dependent dioxygenase activity"/>
    <property type="evidence" value="ECO:0000318"/>
    <property type="project" value="GO_Central"/>
</dbReference>
<dbReference type="eggNOG" id="KOG0143">
    <property type="taxonomic scope" value="Eukaryota"/>
</dbReference>
<dbReference type="SUPFAM" id="SSF51197">
    <property type="entry name" value="Clavaminate synthase-like"/>
    <property type="match status" value="1"/>
</dbReference>
<dbReference type="STRING" id="13333.W1PER1"/>
<dbReference type="AlphaFoldDB" id="W1PER1"/>
<evidence type="ECO:0000256" key="1">
    <source>
        <dbReference type="ARBA" id="ARBA00008056"/>
    </source>
</evidence>
<feature type="region of interest" description="Disordered" evidence="5">
    <location>
        <begin position="22"/>
        <end position="55"/>
    </location>
</feature>
<dbReference type="HOGENOM" id="CLU_010119_16_0_1"/>
<dbReference type="GO" id="GO:0046872">
    <property type="term" value="F:metal ion binding"/>
    <property type="evidence" value="ECO:0007669"/>
    <property type="project" value="UniProtKB-KW"/>
</dbReference>
<feature type="compositionally biased region" description="Pro residues" evidence="5">
    <location>
        <begin position="35"/>
        <end position="50"/>
    </location>
</feature>
<dbReference type="EMBL" id="KI393908">
    <property type="protein sequence ID" value="ERN06458.1"/>
    <property type="molecule type" value="Genomic_DNA"/>
</dbReference>
<evidence type="ECO:0000256" key="2">
    <source>
        <dbReference type="ARBA" id="ARBA00022723"/>
    </source>
</evidence>
<sequence length="353" mass="39602">MGLNLAWPEPVERVQKLAESGITHLPQRYIRPPQERPPSSPSPSPSPSPAGVPVVDLSAGNSMEVMHCACREWGAFQLINHGIPHIFLSSAMHASRGFFDLPMSEKQLYANDPLTYEGYGSRMGVKKGIILDWGDYFFHHLRPLSHRKQHKWPANPPHYRRTIEEYCSGVFELCKELLSMFSEDLGLPKSRLVETFGGEEQIGLCYRMNYYPECPQPELTLGLSPHTDPGCFTVIFQDDDVCGLQVKKDDVWVSVPPIPKALVIILADQLEVISNGIYTSAEHRTTVNKERERMSLVVFCNPDGEMKIGPVQEVVAAGGGKALYEEMSFNQYRQLIRTVGIKGKTFLNSRKGS</sequence>
<dbReference type="Proteomes" id="UP000017836">
    <property type="component" value="Unassembled WGS sequence"/>
</dbReference>
<evidence type="ECO:0000313" key="8">
    <source>
        <dbReference type="Proteomes" id="UP000017836"/>
    </source>
</evidence>
<dbReference type="PROSITE" id="PS51471">
    <property type="entry name" value="FE2OG_OXY"/>
    <property type="match status" value="1"/>
</dbReference>
<dbReference type="Gramene" id="ERN06458">
    <property type="protein sequence ID" value="ERN06458"/>
    <property type="gene ID" value="AMTR_s00016p00259900"/>
</dbReference>
<dbReference type="InterPro" id="IPR005123">
    <property type="entry name" value="Oxoglu/Fe-dep_dioxygenase_dom"/>
</dbReference>
<dbReference type="InterPro" id="IPR027443">
    <property type="entry name" value="IPNS-like_sf"/>
</dbReference>
<dbReference type="InterPro" id="IPR044861">
    <property type="entry name" value="IPNS-like_FE2OG_OXY"/>
</dbReference>
<evidence type="ECO:0000256" key="4">
    <source>
        <dbReference type="RuleBase" id="RU003682"/>
    </source>
</evidence>
<evidence type="ECO:0000313" key="7">
    <source>
        <dbReference type="EMBL" id="ERN06458.1"/>
    </source>
</evidence>
<evidence type="ECO:0000256" key="3">
    <source>
        <dbReference type="ARBA" id="ARBA00023004"/>
    </source>
</evidence>
<dbReference type="FunFam" id="2.60.120.330:FF:000079">
    <property type="entry name" value="Protein SRG1"/>
    <property type="match status" value="1"/>
</dbReference>
<reference evidence="8" key="1">
    <citation type="journal article" date="2013" name="Science">
        <title>The Amborella genome and the evolution of flowering plants.</title>
        <authorList>
            <consortium name="Amborella Genome Project"/>
        </authorList>
    </citation>
    <scope>NUCLEOTIDE SEQUENCE [LARGE SCALE GENOMIC DNA]</scope>
</reference>
<dbReference type="InterPro" id="IPR050295">
    <property type="entry name" value="Plant_2OG-oxidoreductases"/>
</dbReference>
<comment type="similarity">
    <text evidence="1 4">Belongs to the iron/ascorbate-dependent oxidoreductase family.</text>
</comment>